<accession>A0A7J7RXI4</accession>
<dbReference type="EMBL" id="JACAGC010000024">
    <property type="protein sequence ID" value="KAF6280906.1"/>
    <property type="molecule type" value="Genomic_DNA"/>
</dbReference>
<organism evidence="2 3">
    <name type="scientific">Rhinolophus ferrumequinum</name>
    <name type="common">Greater horseshoe bat</name>
    <dbReference type="NCBI Taxonomy" id="59479"/>
    <lineage>
        <taxon>Eukaryota</taxon>
        <taxon>Metazoa</taxon>
        <taxon>Chordata</taxon>
        <taxon>Craniata</taxon>
        <taxon>Vertebrata</taxon>
        <taxon>Euteleostomi</taxon>
        <taxon>Mammalia</taxon>
        <taxon>Eutheria</taxon>
        <taxon>Laurasiatheria</taxon>
        <taxon>Chiroptera</taxon>
        <taxon>Yinpterochiroptera</taxon>
        <taxon>Rhinolophoidea</taxon>
        <taxon>Rhinolophidae</taxon>
        <taxon>Rhinolophinae</taxon>
        <taxon>Rhinolophus</taxon>
    </lineage>
</organism>
<evidence type="ECO:0000313" key="2">
    <source>
        <dbReference type="EMBL" id="KAF6280906.1"/>
    </source>
</evidence>
<dbReference type="Proteomes" id="UP000585614">
    <property type="component" value="Unassembled WGS sequence"/>
</dbReference>
<protein>
    <submittedName>
        <fullName evidence="2">Uncharacterized protein</fullName>
    </submittedName>
</protein>
<evidence type="ECO:0000313" key="3">
    <source>
        <dbReference type="Proteomes" id="UP000585614"/>
    </source>
</evidence>
<feature type="region of interest" description="Disordered" evidence="1">
    <location>
        <begin position="72"/>
        <end position="111"/>
    </location>
</feature>
<reference evidence="2 3" key="1">
    <citation type="journal article" date="2020" name="Nature">
        <title>Six reference-quality genomes reveal evolution of bat adaptations.</title>
        <authorList>
            <person name="Jebb D."/>
            <person name="Huang Z."/>
            <person name="Pippel M."/>
            <person name="Hughes G.M."/>
            <person name="Lavrichenko K."/>
            <person name="Devanna P."/>
            <person name="Winkler S."/>
            <person name="Jermiin L.S."/>
            <person name="Skirmuntt E.C."/>
            <person name="Katzourakis A."/>
            <person name="Burkitt-Gray L."/>
            <person name="Ray D.A."/>
            <person name="Sullivan K.A.M."/>
            <person name="Roscito J.G."/>
            <person name="Kirilenko B.M."/>
            <person name="Davalos L.M."/>
            <person name="Corthals A.P."/>
            <person name="Power M.L."/>
            <person name="Jones G."/>
            <person name="Ransome R.D."/>
            <person name="Dechmann D.K.N."/>
            <person name="Locatelli A.G."/>
            <person name="Puechmaille S.J."/>
            <person name="Fedrigo O."/>
            <person name="Jarvis E.D."/>
            <person name="Hiller M."/>
            <person name="Vernes S.C."/>
            <person name="Myers E.W."/>
            <person name="Teeling E.C."/>
        </authorList>
    </citation>
    <scope>NUCLEOTIDE SEQUENCE [LARGE SCALE GENOMIC DNA]</scope>
    <source>
        <strain evidence="2">MRhiFer1</strain>
        <tissue evidence="2">Lung</tissue>
    </source>
</reference>
<sequence>MMTCFGEEKHPIRISLCTGRPLLGGVLAEAGLQHETGCRLLVAGERQSLGCSDPCWGWRRLSLNWDEQSPEPALGWVQASPSTPPQEMGSQKKSPELREKLRSPPPIATTCLLAPRPRPHASGHSVHLQGTKQPSPAWLAVEGLHFL</sequence>
<dbReference type="AlphaFoldDB" id="A0A7J7RXI4"/>
<gene>
    <name evidence="2" type="ORF">mRhiFer1_009288</name>
</gene>
<feature type="compositionally biased region" description="Basic and acidic residues" evidence="1">
    <location>
        <begin position="93"/>
        <end position="102"/>
    </location>
</feature>
<comment type="caution">
    <text evidence="2">The sequence shown here is derived from an EMBL/GenBank/DDBJ whole genome shotgun (WGS) entry which is preliminary data.</text>
</comment>
<evidence type="ECO:0000256" key="1">
    <source>
        <dbReference type="SAM" id="MobiDB-lite"/>
    </source>
</evidence>
<name>A0A7J7RXI4_RHIFE</name>
<proteinExistence type="predicted"/>